<dbReference type="FunFam" id="2.40.110.10:FF:000011">
    <property type="entry name" value="Acyl-CoA dehydrogenase FadE34"/>
    <property type="match status" value="1"/>
</dbReference>
<evidence type="ECO:0000256" key="1">
    <source>
        <dbReference type="ARBA" id="ARBA00001974"/>
    </source>
</evidence>
<comment type="cofactor">
    <cofactor evidence="1 6">
        <name>FAD</name>
        <dbReference type="ChEBI" id="CHEBI:57692"/>
    </cofactor>
</comment>
<evidence type="ECO:0000256" key="6">
    <source>
        <dbReference type="RuleBase" id="RU362125"/>
    </source>
</evidence>
<dbReference type="InterPro" id="IPR009075">
    <property type="entry name" value="AcylCo_DH/oxidase_C"/>
</dbReference>
<dbReference type="GO" id="GO:0050660">
    <property type="term" value="F:flavin adenine dinucleotide binding"/>
    <property type="evidence" value="ECO:0007669"/>
    <property type="project" value="InterPro"/>
</dbReference>
<evidence type="ECO:0000256" key="4">
    <source>
        <dbReference type="ARBA" id="ARBA00022827"/>
    </source>
</evidence>
<comment type="similarity">
    <text evidence="2 6">Belongs to the acyl-CoA dehydrogenase family.</text>
</comment>
<name>A0A285LX41_9NOCA</name>
<keyword evidence="4 6" id="KW-0274">FAD</keyword>
<dbReference type="InterPro" id="IPR052161">
    <property type="entry name" value="Mycobact_Acyl-CoA_DH"/>
</dbReference>
<dbReference type="InterPro" id="IPR009100">
    <property type="entry name" value="AcylCoA_DH/oxidase_NM_dom_sf"/>
</dbReference>
<proteinExistence type="inferred from homology"/>
<dbReference type="Gene3D" id="2.40.110.10">
    <property type="entry name" value="Butyryl-CoA Dehydrogenase, subunit A, domain 2"/>
    <property type="match status" value="1"/>
</dbReference>
<evidence type="ECO:0000259" key="7">
    <source>
        <dbReference type="Pfam" id="PF00441"/>
    </source>
</evidence>
<dbReference type="GO" id="GO:0016627">
    <property type="term" value="F:oxidoreductase activity, acting on the CH-CH group of donors"/>
    <property type="evidence" value="ECO:0007669"/>
    <property type="project" value="InterPro"/>
</dbReference>
<protein>
    <recommendedName>
        <fullName evidence="12">Acyl-CoA dehydrogenase</fullName>
    </recommendedName>
</protein>
<keyword evidence="3 6" id="KW-0285">Flavoprotein</keyword>
<evidence type="ECO:0000256" key="2">
    <source>
        <dbReference type="ARBA" id="ARBA00009347"/>
    </source>
</evidence>
<dbReference type="Gene3D" id="1.10.540.10">
    <property type="entry name" value="Acyl-CoA dehydrogenase/oxidase, N-terminal domain"/>
    <property type="match status" value="1"/>
</dbReference>
<evidence type="ECO:0008006" key="12">
    <source>
        <dbReference type="Google" id="ProtNLM"/>
    </source>
</evidence>
<evidence type="ECO:0000313" key="10">
    <source>
        <dbReference type="EMBL" id="SNY89033.1"/>
    </source>
</evidence>
<dbReference type="InterPro" id="IPR046373">
    <property type="entry name" value="Acyl-CoA_Oxase/DH_mid-dom_sf"/>
</dbReference>
<dbReference type="STRING" id="1379680.GCA_001612615_06413"/>
<dbReference type="SUPFAM" id="SSF56645">
    <property type="entry name" value="Acyl-CoA dehydrogenase NM domain-like"/>
    <property type="match status" value="1"/>
</dbReference>
<dbReference type="PANTHER" id="PTHR43292:SF3">
    <property type="entry name" value="ACYL-COA DEHYDROGENASE FADE29"/>
    <property type="match status" value="1"/>
</dbReference>
<dbReference type="InterPro" id="IPR006091">
    <property type="entry name" value="Acyl-CoA_Oxase/DH_mid-dom"/>
</dbReference>
<feature type="domain" description="Acyl-CoA dehydrogenase/oxidase N-terminal" evidence="9">
    <location>
        <begin position="51"/>
        <end position="162"/>
    </location>
</feature>
<dbReference type="GO" id="GO:0005886">
    <property type="term" value="C:plasma membrane"/>
    <property type="evidence" value="ECO:0007669"/>
    <property type="project" value="TreeGrafter"/>
</dbReference>
<dbReference type="Proteomes" id="UP000219565">
    <property type="component" value="Unassembled WGS sequence"/>
</dbReference>
<dbReference type="InterPro" id="IPR036250">
    <property type="entry name" value="AcylCo_DH-like_C"/>
</dbReference>
<sequence>MSFVQGLSRVFLTVHASTYACTLQSKCLVGYPTGVVAIQTSDSDTAAQDARFSAEVREWLAENLNGEFRELRGLGGPGREHEAFDERLAWDRHLAASGWTCLGWPKEYGGREATVRQQVIFHEEYAKANAPARVSHVGEELLGPTVLAFGTQAQKDRFLPGIRNVSELWCQGYSEPGAGSDLAAISTAAHLDGDEWSINGQKIWTSLAHVADWCFVVARTEKGSSRHKGLSYLLVPMKQPGIEVRPIIQLTGTSEFNEVFFDNARTAADLVVGAPGDGWRIAMGTLTFERGISTLGQQIRFARELADIEALARRIGAADDPLIADRIDRAWVGLRVLRAHALRTMEGTGVDDGGQASVAKLLWANWHRGLGELAMAVLGARGLVADEDDDLNEWQRLYLFTRADTIYGGSNEVQRNIISERVLGLPREARP</sequence>
<dbReference type="Pfam" id="PF02771">
    <property type="entry name" value="Acyl-CoA_dh_N"/>
    <property type="match status" value="1"/>
</dbReference>
<reference evidence="10 11" key="1">
    <citation type="submission" date="2017-09" db="EMBL/GenBank/DDBJ databases">
        <authorList>
            <person name="Ehlers B."/>
            <person name="Leendertz F.H."/>
        </authorList>
    </citation>
    <scope>NUCLEOTIDE SEQUENCE [LARGE SCALE GENOMIC DNA]</scope>
    <source>
        <strain evidence="10 11">DSM 45537</strain>
    </source>
</reference>
<dbReference type="Pfam" id="PF02770">
    <property type="entry name" value="Acyl-CoA_dh_M"/>
    <property type="match status" value="1"/>
</dbReference>
<evidence type="ECO:0000259" key="9">
    <source>
        <dbReference type="Pfam" id="PF02771"/>
    </source>
</evidence>
<feature type="domain" description="Acyl-CoA dehydrogenase/oxidase C-terminal" evidence="7">
    <location>
        <begin position="276"/>
        <end position="423"/>
    </location>
</feature>
<dbReference type="PANTHER" id="PTHR43292">
    <property type="entry name" value="ACYL-COA DEHYDROGENASE"/>
    <property type="match status" value="1"/>
</dbReference>
<evidence type="ECO:0000256" key="5">
    <source>
        <dbReference type="ARBA" id="ARBA00023002"/>
    </source>
</evidence>
<evidence type="ECO:0000313" key="11">
    <source>
        <dbReference type="Proteomes" id="UP000219565"/>
    </source>
</evidence>
<gene>
    <name evidence="10" type="ORF">SAMN04244553_6031</name>
</gene>
<dbReference type="EMBL" id="OBEG01000007">
    <property type="protein sequence ID" value="SNY89033.1"/>
    <property type="molecule type" value="Genomic_DNA"/>
</dbReference>
<evidence type="ECO:0000259" key="8">
    <source>
        <dbReference type="Pfam" id="PF02770"/>
    </source>
</evidence>
<dbReference type="InterPro" id="IPR037069">
    <property type="entry name" value="AcylCoA_DH/ox_N_sf"/>
</dbReference>
<keyword evidence="5 6" id="KW-0560">Oxidoreductase</keyword>
<dbReference type="InterPro" id="IPR013786">
    <property type="entry name" value="AcylCoA_DH/ox_N"/>
</dbReference>
<dbReference type="AlphaFoldDB" id="A0A285LX41"/>
<feature type="domain" description="Acyl-CoA oxidase/dehydrogenase middle" evidence="8">
    <location>
        <begin position="170"/>
        <end position="263"/>
    </location>
</feature>
<organism evidence="10 11">
    <name type="scientific">Nocardia amikacinitolerans</name>
    <dbReference type="NCBI Taxonomy" id="756689"/>
    <lineage>
        <taxon>Bacteria</taxon>
        <taxon>Bacillati</taxon>
        <taxon>Actinomycetota</taxon>
        <taxon>Actinomycetes</taxon>
        <taxon>Mycobacteriales</taxon>
        <taxon>Nocardiaceae</taxon>
        <taxon>Nocardia</taxon>
    </lineage>
</organism>
<dbReference type="Gene3D" id="1.20.140.10">
    <property type="entry name" value="Butyryl-CoA Dehydrogenase, subunit A, domain 3"/>
    <property type="match status" value="1"/>
</dbReference>
<evidence type="ECO:0000256" key="3">
    <source>
        <dbReference type="ARBA" id="ARBA00022630"/>
    </source>
</evidence>
<accession>A0A285LX41</accession>
<dbReference type="SUPFAM" id="SSF47203">
    <property type="entry name" value="Acyl-CoA dehydrogenase C-terminal domain-like"/>
    <property type="match status" value="1"/>
</dbReference>
<dbReference type="Pfam" id="PF00441">
    <property type="entry name" value="Acyl-CoA_dh_1"/>
    <property type="match status" value="1"/>
</dbReference>
<keyword evidence="11" id="KW-1185">Reference proteome</keyword>